<dbReference type="Pfam" id="PF20455">
    <property type="entry name" value="DUF6708"/>
    <property type="match status" value="1"/>
</dbReference>
<dbReference type="EMBL" id="CP118677">
    <property type="protein sequence ID" value="WEA22348.1"/>
    <property type="molecule type" value="Genomic_DNA"/>
</dbReference>
<name>A0AAJ5S5A4_9PSED</name>
<dbReference type="InterPro" id="IPR046554">
    <property type="entry name" value="DUF6708"/>
</dbReference>
<feature type="domain" description="DUF6708" evidence="2">
    <location>
        <begin position="45"/>
        <end position="176"/>
    </location>
</feature>
<keyword evidence="1" id="KW-0812">Transmembrane</keyword>
<organism evidence="3 4">
    <name type="scientific">Pseudomonas juntendi</name>
    <dbReference type="NCBI Taxonomy" id="2666183"/>
    <lineage>
        <taxon>Bacteria</taxon>
        <taxon>Pseudomonadati</taxon>
        <taxon>Pseudomonadota</taxon>
        <taxon>Gammaproteobacteria</taxon>
        <taxon>Pseudomonadales</taxon>
        <taxon>Pseudomonadaceae</taxon>
        <taxon>Pseudomonas</taxon>
    </lineage>
</organism>
<feature type="transmembrane region" description="Helical" evidence="1">
    <location>
        <begin position="30"/>
        <end position="53"/>
    </location>
</feature>
<proteinExistence type="predicted"/>
<dbReference type="Proteomes" id="UP001217631">
    <property type="component" value="Chromosome"/>
</dbReference>
<evidence type="ECO:0000313" key="3">
    <source>
        <dbReference type="EMBL" id="WEA22348.1"/>
    </source>
</evidence>
<dbReference type="RefSeq" id="WP_225624696.1">
    <property type="nucleotide sequence ID" value="NZ_CP118677.1"/>
</dbReference>
<dbReference type="AlphaFoldDB" id="A0AAJ5S5A4"/>
<evidence type="ECO:0000259" key="2">
    <source>
        <dbReference type="Pfam" id="PF20455"/>
    </source>
</evidence>
<reference evidence="3" key="1">
    <citation type="submission" date="2023-02" db="EMBL/GenBank/DDBJ databases">
        <title>tmexCD-toprJ-like cluster.</title>
        <authorList>
            <person name="Gao X."/>
            <person name="Wang C."/>
            <person name="Liu J."/>
        </authorList>
    </citation>
    <scope>NUCLEOTIDE SEQUENCE</scope>
    <source>
        <strain evidence="3">GDW21C697WI</strain>
    </source>
</reference>
<gene>
    <name evidence="3" type="ORF">PWA60_09175</name>
</gene>
<accession>A0AAJ5S5A4</accession>
<evidence type="ECO:0000256" key="1">
    <source>
        <dbReference type="SAM" id="Phobius"/>
    </source>
</evidence>
<protein>
    <recommendedName>
        <fullName evidence="2">DUF6708 domain-containing protein</fullName>
    </recommendedName>
</protein>
<keyword evidence="1" id="KW-0472">Membrane</keyword>
<keyword evidence="1" id="KW-1133">Transmembrane helix</keyword>
<evidence type="ECO:0000313" key="4">
    <source>
        <dbReference type="Proteomes" id="UP001217631"/>
    </source>
</evidence>
<sequence length="201" mass="23175">MAIISLPVIFFTVYLPIETIKTLEQFDFEFLIISIFSLVSGVWGSVFFIRISLSLPRDEPIRFNRKRKKIYAYNFKYCWWNPFGTWKVEPVCYDWSQVRAERWFQRGLPGSGAPSFKCGVMLSIVAPGTNNVIDRFPLSTMGADQHAWAYICTYMQHGPSALPPPGEPKDHNDVLWCEFALRLAPKVKWPAEMDLESRTAP</sequence>